<feature type="transmembrane region" description="Helical" evidence="1">
    <location>
        <begin position="270"/>
        <end position="288"/>
    </location>
</feature>
<feature type="transmembrane region" description="Helical" evidence="1">
    <location>
        <begin position="28"/>
        <end position="50"/>
    </location>
</feature>
<sequence>MRRISRIALRITRSVLGLHPEVPANDGAVVLFVLLQGAQILFVVISFYAATTRETVRLAALPVALWAYLCLNGLYSAYTTVYHPAKERVAETSGGGFSDGLWRVGEQICATFVAIEGFLIPTLAAFSVWIPGVGTIEKVPPETFTAASTGVGILAASSILKMIVAPSPRRLGHNTILLRLCAVASLLSGALLFNEFRGGAQVPMGMASLYGTILIAYGAHNVVFGLLCPDCAQRNPGHLIGLSFGILLLTILGLYFFGAGVALPGTLFEFLVVTALVMFVSSSARSLFTSRARLYLRQKNGHDIAIEPPS</sequence>
<proteinExistence type="predicted"/>
<feature type="transmembrane region" description="Helical" evidence="1">
    <location>
        <begin position="144"/>
        <end position="164"/>
    </location>
</feature>
<keyword evidence="1" id="KW-0812">Transmembrane</keyword>
<organism evidence="2 3">
    <name type="scientific">Terrybacteria sp. (strain RIFCSPHIGHO2_01_FULL_58_15)</name>
    <dbReference type="NCBI Taxonomy" id="1802363"/>
    <lineage>
        <taxon>Bacteria</taxon>
        <taxon>Candidatus Terryibacteriota</taxon>
    </lineage>
</organism>
<evidence type="ECO:0000313" key="2">
    <source>
        <dbReference type="EMBL" id="OHA49003.1"/>
    </source>
</evidence>
<dbReference type="EMBL" id="MHST01000014">
    <property type="protein sequence ID" value="OHA49003.1"/>
    <property type="molecule type" value="Genomic_DNA"/>
</dbReference>
<protein>
    <submittedName>
        <fullName evidence="2">Uncharacterized protein</fullName>
    </submittedName>
</protein>
<feature type="transmembrane region" description="Helical" evidence="1">
    <location>
        <begin position="176"/>
        <end position="193"/>
    </location>
</feature>
<dbReference type="AlphaFoldDB" id="A0A1G2PL58"/>
<dbReference type="Proteomes" id="UP000178690">
    <property type="component" value="Unassembled WGS sequence"/>
</dbReference>
<keyword evidence="1" id="KW-0472">Membrane</keyword>
<keyword evidence="1" id="KW-1133">Transmembrane helix</keyword>
<evidence type="ECO:0000256" key="1">
    <source>
        <dbReference type="SAM" id="Phobius"/>
    </source>
</evidence>
<comment type="caution">
    <text evidence="2">The sequence shown here is derived from an EMBL/GenBank/DDBJ whole genome shotgun (WGS) entry which is preliminary data.</text>
</comment>
<name>A0A1G2PL58_TERXR</name>
<gene>
    <name evidence="2" type="ORF">A2682_00630</name>
</gene>
<feature type="transmembrane region" description="Helical" evidence="1">
    <location>
        <begin position="56"/>
        <end position="78"/>
    </location>
</feature>
<accession>A0A1G2PL58</accession>
<reference evidence="2 3" key="1">
    <citation type="journal article" date="2016" name="Nat. Commun.">
        <title>Thousands of microbial genomes shed light on interconnected biogeochemical processes in an aquifer system.</title>
        <authorList>
            <person name="Anantharaman K."/>
            <person name="Brown C.T."/>
            <person name="Hug L.A."/>
            <person name="Sharon I."/>
            <person name="Castelle C.J."/>
            <person name="Probst A.J."/>
            <person name="Thomas B.C."/>
            <person name="Singh A."/>
            <person name="Wilkins M.J."/>
            <person name="Karaoz U."/>
            <person name="Brodie E.L."/>
            <person name="Williams K.H."/>
            <person name="Hubbard S.S."/>
            <person name="Banfield J.F."/>
        </authorList>
    </citation>
    <scope>NUCLEOTIDE SEQUENCE [LARGE SCALE GENOMIC DNA]</scope>
    <source>
        <strain evidence="3">RIFCSPHIGHO2_01_FULL_58_15</strain>
    </source>
</reference>
<feature type="transmembrane region" description="Helical" evidence="1">
    <location>
        <begin position="239"/>
        <end position="258"/>
    </location>
</feature>
<dbReference type="STRING" id="1802363.A2682_00630"/>
<feature type="transmembrane region" description="Helical" evidence="1">
    <location>
        <begin position="205"/>
        <end position="227"/>
    </location>
</feature>
<feature type="transmembrane region" description="Helical" evidence="1">
    <location>
        <begin position="108"/>
        <end position="132"/>
    </location>
</feature>
<evidence type="ECO:0000313" key="3">
    <source>
        <dbReference type="Proteomes" id="UP000178690"/>
    </source>
</evidence>